<dbReference type="HOGENOM" id="CLU_015553_0_1_10"/>
<gene>
    <name evidence="1" type="ORF">BACCOPRO_03655</name>
</gene>
<evidence type="ECO:0000313" key="1">
    <source>
        <dbReference type="EMBL" id="EEF78130.1"/>
    </source>
</evidence>
<dbReference type="AlphaFoldDB" id="S0FDD0"/>
<dbReference type="STRING" id="547042.BACCOPRO_03655"/>
<organism evidence="1 2">
    <name type="scientific">Phocaeicola coprophilus DSM 18228 = JCM 13818</name>
    <dbReference type="NCBI Taxonomy" id="547042"/>
    <lineage>
        <taxon>Bacteria</taxon>
        <taxon>Pseudomonadati</taxon>
        <taxon>Bacteroidota</taxon>
        <taxon>Bacteroidia</taxon>
        <taxon>Bacteroidales</taxon>
        <taxon>Bacteroidaceae</taxon>
        <taxon>Phocaeicola</taxon>
    </lineage>
</organism>
<reference evidence="1 2" key="1">
    <citation type="submission" date="2008-12" db="EMBL/GenBank/DDBJ databases">
        <authorList>
            <person name="Fulton L."/>
            <person name="Clifton S."/>
            <person name="Fulton B."/>
            <person name="Xu J."/>
            <person name="Minx P."/>
            <person name="Pepin K.H."/>
            <person name="Johnson M."/>
            <person name="Bhonagiri V."/>
            <person name="Nash W.E."/>
            <person name="Mardis E.R."/>
            <person name="Wilson R.K."/>
        </authorList>
    </citation>
    <scope>NUCLEOTIDE SEQUENCE [LARGE SCALE GENOMIC DNA]</scope>
    <source>
        <strain evidence="1 2">DSM 18228</strain>
    </source>
</reference>
<dbReference type="InterPro" id="IPR011990">
    <property type="entry name" value="TPR-like_helical_dom_sf"/>
</dbReference>
<evidence type="ECO:0000313" key="2">
    <source>
        <dbReference type="Proteomes" id="UP000014073"/>
    </source>
</evidence>
<dbReference type="Gene3D" id="1.25.40.390">
    <property type="match status" value="1"/>
</dbReference>
<feature type="non-terminal residue" evidence="1">
    <location>
        <position position="1"/>
    </location>
</feature>
<dbReference type="eggNOG" id="COG0457">
    <property type="taxonomic scope" value="Bacteria"/>
</dbReference>
<dbReference type="SUPFAM" id="SSF48452">
    <property type="entry name" value="TPR-like"/>
    <property type="match status" value="1"/>
</dbReference>
<comment type="caution">
    <text evidence="1">The sequence shown here is derived from an EMBL/GenBank/DDBJ whole genome shotgun (WGS) entry which is preliminary data.</text>
</comment>
<dbReference type="EMBL" id="ACBW01000226">
    <property type="protein sequence ID" value="EEF78130.1"/>
    <property type="molecule type" value="Genomic_DNA"/>
</dbReference>
<protein>
    <submittedName>
        <fullName evidence="1">Uncharacterized protein</fullName>
    </submittedName>
</protein>
<name>S0FDD0_9BACT</name>
<feature type="non-terminal residue" evidence="1">
    <location>
        <position position="472"/>
    </location>
</feature>
<accession>S0FDD0</accession>
<dbReference type="Proteomes" id="UP000014073">
    <property type="component" value="Unassembled WGS sequence"/>
</dbReference>
<keyword evidence="2" id="KW-1185">Reference proteome</keyword>
<proteinExistence type="predicted"/>
<sequence>VSPFKQLVYMKLKYTYLTTGMLLLAASLSSCEDFLNKEPLSNVIPEEYYLTADQIQAATVTYYDQIMPNLQGAFNDGSTDIQVGLSASSSFGTGLYKVGMDNSNYDWGLIRNLNYVIDKVETNLAANLVTGDEDILNQSLGELYFMRALRYFNMYRSFGDLPIVTKPLPANEDSLVVASKRMPRNEVARFITTELDKAHDLLVENFDPARNRVSPDVARLVKARVALFEGSWLKNFAGTAFVPNGEGWPGKTKDYNANYEYPAGDIQAESKWFYETARDAAEEVAEKYKGLLTINTGIVPQSDNDVNDYFYMFGAVDMSPYKDILMWREFSKGKEVTCNTEVGVQFGNWGTGVTRAGVESFVMKDGLPRYASHDGFTYDDSEIATVRANADPRLHIFLKEPGQANLFKNMDSPTTHGVPVEPYPDITNTDSQKGYSTGYTLRKGGTFDKALAENFYAYNGAISFRATEALLI</sequence>